<evidence type="ECO:0000313" key="3">
    <source>
        <dbReference type="Proteomes" id="UP000198287"/>
    </source>
</evidence>
<evidence type="ECO:0000313" key="2">
    <source>
        <dbReference type="EMBL" id="OXA64224.1"/>
    </source>
</evidence>
<name>A0A226F470_FOLCA</name>
<dbReference type="EMBL" id="LNIX01000001">
    <property type="protein sequence ID" value="OXA64224.1"/>
    <property type="molecule type" value="Genomic_DNA"/>
</dbReference>
<proteinExistence type="predicted"/>
<keyword evidence="1" id="KW-1133">Transmembrane helix</keyword>
<keyword evidence="3" id="KW-1185">Reference proteome</keyword>
<feature type="transmembrane region" description="Helical" evidence="1">
    <location>
        <begin position="200"/>
        <end position="220"/>
    </location>
</feature>
<feature type="transmembrane region" description="Helical" evidence="1">
    <location>
        <begin position="43"/>
        <end position="63"/>
    </location>
</feature>
<comment type="caution">
    <text evidence="2">The sequence shown here is derived from an EMBL/GenBank/DDBJ whole genome shotgun (WGS) entry which is preliminary data.</text>
</comment>
<feature type="transmembrane region" description="Helical" evidence="1">
    <location>
        <begin position="75"/>
        <end position="103"/>
    </location>
</feature>
<evidence type="ECO:0000256" key="1">
    <source>
        <dbReference type="SAM" id="Phobius"/>
    </source>
</evidence>
<protein>
    <submittedName>
        <fullName evidence="2">Uncharacterized protein</fullName>
    </submittedName>
</protein>
<feature type="transmembrane region" description="Helical" evidence="1">
    <location>
        <begin position="144"/>
        <end position="165"/>
    </location>
</feature>
<dbReference type="Proteomes" id="UP000198287">
    <property type="component" value="Unassembled WGS sequence"/>
</dbReference>
<dbReference type="AlphaFoldDB" id="A0A226F470"/>
<keyword evidence="1" id="KW-0472">Membrane</keyword>
<gene>
    <name evidence="2" type="ORF">Fcan01_00428</name>
</gene>
<accession>A0A226F470</accession>
<keyword evidence="1" id="KW-0812">Transmembrane</keyword>
<sequence>MGAALAIAVILWGQKSVLLVNNIIKVHEMLQGPQEKSGGIACMAGFITSGVVAVTSPLSVLPLKTDAIAYFLDDVLAWAGIENGGIALGFTITIRLVFSYIFFLEIQRLFPFLVFFFVLPGQMVANCLNTCFQHAKQIRNRDGLVTPIWLYRYNLVQMLIIIPAVDMASEAFVLMSVGLGLSATLNVASIRFLNYGIHPLAYLSFPIGAAITLSIINATLPICINLHEISAKMLDHWESGAAEMVFVGRVRAGYEYKAFNAQEYTFTFDWSWLYFNIKKSKL</sequence>
<reference evidence="2 3" key="1">
    <citation type="submission" date="2015-12" db="EMBL/GenBank/DDBJ databases">
        <title>The genome of Folsomia candida.</title>
        <authorList>
            <person name="Faddeeva A."/>
            <person name="Derks M.F."/>
            <person name="Anvar Y."/>
            <person name="Smit S."/>
            <person name="Van Straalen N."/>
            <person name="Roelofs D."/>
        </authorList>
    </citation>
    <scope>NUCLEOTIDE SEQUENCE [LARGE SCALE GENOMIC DNA]</scope>
    <source>
        <strain evidence="2 3">VU population</strain>
        <tissue evidence="2">Whole body</tissue>
    </source>
</reference>
<feature type="transmembrane region" description="Helical" evidence="1">
    <location>
        <begin position="171"/>
        <end position="193"/>
    </location>
</feature>
<organism evidence="2 3">
    <name type="scientific">Folsomia candida</name>
    <name type="common">Springtail</name>
    <dbReference type="NCBI Taxonomy" id="158441"/>
    <lineage>
        <taxon>Eukaryota</taxon>
        <taxon>Metazoa</taxon>
        <taxon>Ecdysozoa</taxon>
        <taxon>Arthropoda</taxon>
        <taxon>Hexapoda</taxon>
        <taxon>Collembola</taxon>
        <taxon>Entomobryomorpha</taxon>
        <taxon>Isotomoidea</taxon>
        <taxon>Isotomidae</taxon>
        <taxon>Proisotominae</taxon>
        <taxon>Folsomia</taxon>
    </lineage>
</organism>
<feature type="transmembrane region" description="Helical" evidence="1">
    <location>
        <begin position="109"/>
        <end position="132"/>
    </location>
</feature>